<dbReference type="RefSeq" id="WP_203798558.1">
    <property type="nucleotide sequence ID" value="NZ_BAAAQE010000018.1"/>
</dbReference>
<dbReference type="Pfam" id="PF17765">
    <property type="entry name" value="MLTR_LBD"/>
    <property type="match status" value="1"/>
</dbReference>
<gene>
    <name evidence="2" type="ORF">Aco03nite_050850</name>
</gene>
<dbReference type="EMBL" id="BOMG01000061">
    <property type="protein sequence ID" value="GID56681.1"/>
    <property type="molecule type" value="Genomic_DNA"/>
</dbReference>
<sequence>MERAELAAFLRSRRVRLQPADVGLPDGTRRRTPGLRRQEVAQLAGMSIDYLVRLEQGRGPNPSRQILASLSRALLLDRDERDYLFRVAGVEPPAVDAPSPDVAPAIRCLLDSLYGVPAYVVDVKYEILAWNNLATHVMGDLLTPDRADRNMIRWLFGHPLTAEHWDSESADAFTRSTVADLRASYARHPGDPGLSALVTEMLGTSPPFAAMWAEHDVEVRRRIIKRVQSARLGELEYECQVLHLPDTSQRLITYCSEPGSPTHTLFNTLTPALRL</sequence>
<dbReference type="Proteomes" id="UP000612282">
    <property type="component" value="Unassembled WGS sequence"/>
</dbReference>
<dbReference type="CDD" id="cd00093">
    <property type="entry name" value="HTH_XRE"/>
    <property type="match status" value="1"/>
</dbReference>
<dbReference type="PROSITE" id="PS50943">
    <property type="entry name" value="HTH_CROC1"/>
    <property type="match status" value="1"/>
</dbReference>
<organism evidence="2 3">
    <name type="scientific">Actinoplanes couchii</name>
    <dbReference type="NCBI Taxonomy" id="403638"/>
    <lineage>
        <taxon>Bacteria</taxon>
        <taxon>Bacillati</taxon>
        <taxon>Actinomycetota</taxon>
        <taxon>Actinomycetes</taxon>
        <taxon>Micromonosporales</taxon>
        <taxon>Micromonosporaceae</taxon>
        <taxon>Actinoplanes</taxon>
    </lineage>
</organism>
<feature type="domain" description="HTH cro/C1-type" evidence="1">
    <location>
        <begin position="34"/>
        <end position="81"/>
    </location>
</feature>
<dbReference type="PANTHER" id="PTHR35010">
    <property type="entry name" value="BLL4672 PROTEIN-RELATED"/>
    <property type="match status" value="1"/>
</dbReference>
<protein>
    <submittedName>
        <fullName evidence="2">Transcriptional regulator</fullName>
    </submittedName>
</protein>
<evidence type="ECO:0000313" key="2">
    <source>
        <dbReference type="EMBL" id="GID56681.1"/>
    </source>
</evidence>
<dbReference type="PANTHER" id="PTHR35010:SF2">
    <property type="entry name" value="BLL4672 PROTEIN"/>
    <property type="match status" value="1"/>
</dbReference>
<dbReference type="Pfam" id="PF13560">
    <property type="entry name" value="HTH_31"/>
    <property type="match status" value="1"/>
</dbReference>
<comment type="caution">
    <text evidence="2">The sequence shown here is derived from an EMBL/GenBank/DDBJ whole genome shotgun (WGS) entry which is preliminary data.</text>
</comment>
<evidence type="ECO:0000259" key="1">
    <source>
        <dbReference type="PROSITE" id="PS50943"/>
    </source>
</evidence>
<keyword evidence="3" id="KW-1185">Reference proteome</keyword>
<dbReference type="Gene3D" id="1.10.260.40">
    <property type="entry name" value="lambda repressor-like DNA-binding domains"/>
    <property type="match status" value="1"/>
</dbReference>
<dbReference type="Gene3D" id="3.30.450.180">
    <property type="match status" value="1"/>
</dbReference>
<accession>A0ABQ3XDU4</accession>
<evidence type="ECO:0000313" key="3">
    <source>
        <dbReference type="Proteomes" id="UP000612282"/>
    </source>
</evidence>
<dbReference type="SMART" id="SM00530">
    <property type="entry name" value="HTH_XRE"/>
    <property type="match status" value="1"/>
</dbReference>
<dbReference type="InterPro" id="IPR001387">
    <property type="entry name" value="Cro/C1-type_HTH"/>
</dbReference>
<name>A0ABQ3XDU4_9ACTN</name>
<dbReference type="InterPro" id="IPR010982">
    <property type="entry name" value="Lambda_DNA-bd_dom_sf"/>
</dbReference>
<reference evidence="2 3" key="1">
    <citation type="submission" date="2021-01" db="EMBL/GenBank/DDBJ databases">
        <title>Whole genome shotgun sequence of Actinoplanes couchii NBRC 106145.</title>
        <authorList>
            <person name="Komaki H."/>
            <person name="Tamura T."/>
        </authorList>
    </citation>
    <scope>NUCLEOTIDE SEQUENCE [LARGE SCALE GENOMIC DNA]</scope>
    <source>
        <strain evidence="2 3">NBRC 106145</strain>
    </source>
</reference>
<proteinExistence type="predicted"/>
<dbReference type="SUPFAM" id="SSF47413">
    <property type="entry name" value="lambda repressor-like DNA-binding domains"/>
    <property type="match status" value="1"/>
</dbReference>
<dbReference type="InterPro" id="IPR041413">
    <property type="entry name" value="MLTR_LBD"/>
</dbReference>